<comment type="similarity">
    <text evidence="1">Belongs to the fasciclin-like AGP family.</text>
</comment>
<feature type="signal peptide" evidence="2">
    <location>
        <begin position="1"/>
        <end position="20"/>
    </location>
</feature>
<keyword evidence="2" id="KW-0732">Signal</keyword>
<name>A0A9Q1JHH1_9CARY</name>
<sequence length="417" mass="44317">MASLFQFVLFLAIFITSTCSISAIDNLFSTSTFSSPPPISYSSSTVSAAAATAPPPAFNFLQDDDLKTPPFSPFSSITPILTDLGYHHLTMGAHSLSLSSTVIPWLGPVTIFAPADSSVRTCPSCSISLLLQEHTVPGLYPLDYLQKLMFGTKIETILGGRCLTVTSAANSSKIFIGGAEITRPNLFNNGHVIVHGLQGYISHLSPYSCSIDKMTSLLLPVQSPASSLMRLMLADAMIRLRTGGYSILAVALRIKYPEIVTLNNMTIFALDDSAIFHGGSAYVHDIKFHIVPNCLLKLADLEALPATTVLPTLLPGETLTVTTGGGGGVLSPMRINYVRINSPDLLYNLKLVVHGLTLPFPHLHQVATMAVSGLSAGTIGTEFGPEGRGQVPLGKVGHTEAAPSPVVESTLHYLGNK</sequence>
<dbReference type="Gene3D" id="2.30.180.10">
    <property type="entry name" value="FAS1 domain"/>
    <property type="match status" value="1"/>
</dbReference>
<protein>
    <recommendedName>
        <fullName evidence="3">FAS1 domain-containing protein</fullName>
    </recommendedName>
</protein>
<organism evidence="4 5">
    <name type="scientific">Carnegiea gigantea</name>
    <dbReference type="NCBI Taxonomy" id="171969"/>
    <lineage>
        <taxon>Eukaryota</taxon>
        <taxon>Viridiplantae</taxon>
        <taxon>Streptophyta</taxon>
        <taxon>Embryophyta</taxon>
        <taxon>Tracheophyta</taxon>
        <taxon>Spermatophyta</taxon>
        <taxon>Magnoliopsida</taxon>
        <taxon>eudicotyledons</taxon>
        <taxon>Gunneridae</taxon>
        <taxon>Pentapetalae</taxon>
        <taxon>Caryophyllales</taxon>
        <taxon>Cactineae</taxon>
        <taxon>Cactaceae</taxon>
        <taxon>Cactoideae</taxon>
        <taxon>Echinocereeae</taxon>
        <taxon>Carnegiea</taxon>
    </lineage>
</organism>
<evidence type="ECO:0000256" key="1">
    <source>
        <dbReference type="ARBA" id="ARBA00007843"/>
    </source>
</evidence>
<dbReference type="OrthoDB" id="765989at2759"/>
<accession>A0A9Q1JHH1</accession>
<dbReference type="InterPro" id="IPR000782">
    <property type="entry name" value="FAS1_domain"/>
</dbReference>
<dbReference type="SUPFAM" id="SSF82153">
    <property type="entry name" value="FAS1 domain"/>
    <property type="match status" value="2"/>
</dbReference>
<proteinExistence type="inferred from homology"/>
<dbReference type="PANTHER" id="PTHR33985:SF2">
    <property type="entry name" value="EXPRESSED PROTEIN"/>
    <property type="match status" value="1"/>
</dbReference>
<dbReference type="EMBL" id="JAKOGI010003491">
    <property type="protein sequence ID" value="KAJ8420381.1"/>
    <property type="molecule type" value="Genomic_DNA"/>
</dbReference>
<dbReference type="Pfam" id="PF02469">
    <property type="entry name" value="Fasciclin"/>
    <property type="match status" value="1"/>
</dbReference>
<dbReference type="AlphaFoldDB" id="A0A9Q1JHH1"/>
<dbReference type="PANTHER" id="PTHR33985">
    <property type="entry name" value="OS02G0491300 PROTEIN-RELATED"/>
    <property type="match status" value="1"/>
</dbReference>
<feature type="chain" id="PRO_5040432437" description="FAS1 domain-containing protein" evidence="2">
    <location>
        <begin position="21"/>
        <end position="417"/>
    </location>
</feature>
<comment type="caution">
    <text evidence="4">The sequence shown here is derived from an EMBL/GenBank/DDBJ whole genome shotgun (WGS) entry which is preliminary data.</text>
</comment>
<gene>
    <name evidence="4" type="ORF">Cgig2_026804</name>
</gene>
<reference evidence="4" key="1">
    <citation type="submission" date="2022-04" db="EMBL/GenBank/DDBJ databases">
        <title>Carnegiea gigantea Genome sequencing and assembly v2.</title>
        <authorList>
            <person name="Copetti D."/>
            <person name="Sanderson M.J."/>
            <person name="Burquez A."/>
            <person name="Wojciechowski M.F."/>
        </authorList>
    </citation>
    <scope>NUCLEOTIDE SEQUENCE</scope>
    <source>
        <strain evidence="4">SGP5-SGP5p</strain>
        <tissue evidence="4">Aerial part</tissue>
    </source>
</reference>
<dbReference type="InterPro" id="IPR052806">
    <property type="entry name" value="Fasciclin-like_AGP"/>
</dbReference>
<feature type="domain" description="FAS1" evidence="3">
    <location>
        <begin position="266"/>
        <end position="362"/>
    </location>
</feature>
<dbReference type="InterPro" id="IPR036378">
    <property type="entry name" value="FAS1_dom_sf"/>
</dbReference>
<evidence type="ECO:0000313" key="5">
    <source>
        <dbReference type="Proteomes" id="UP001153076"/>
    </source>
</evidence>
<keyword evidence="5" id="KW-1185">Reference proteome</keyword>
<dbReference type="SMART" id="SM00554">
    <property type="entry name" value="FAS1"/>
    <property type="match status" value="2"/>
</dbReference>
<evidence type="ECO:0000313" key="4">
    <source>
        <dbReference type="EMBL" id="KAJ8420381.1"/>
    </source>
</evidence>
<feature type="domain" description="FAS1" evidence="3">
    <location>
        <begin position="110"/>
        <end position="204"/>
    </location>
</feature>
<evidence type="ECO:0000256" key="2">
    <source>
        <dbReference type="SAM" id="SignalP"/>
    </source>
</evidence>
<dbReference type="Proteomes" id="UP001153076">
    <property type="component" value="Unassembled WGS sequence"/>
</dbReference>
<evidence type="ECO:0000259" key="3">
    <source>
        <dbReference type="SMART" id="SM00554"/>
    </source>
</evidence>